<dbReference type="SUPFAM" id="SSF57716">
    <property type="entry name" value="Glucocorticoid receptor-like (DNA-binding domain)"/>
    <property type="match status" value="1"/>
</dbReference>
<dbReference type="InterPro" id="IPR050234">
    <property type="entry name" value="Nuclear_hormone_rcpt_NR1"/>
</dbReference>
<dbReference type="eggNOG" id="KOG3575">
    <property type="taxonomic scope" value="Eukaryota"/>
</dbReference>
<dbReference type="InParanoid" id="T1EJS6"/>
<evidence type="ECO:0000256" key="8">
    <source>
        <dbReference type="ARBA" id="ARBA00023242"/>
    </source>
</evidence>
<dbReference type="GO" id="GO:0008270">
    <property type="term" value="F:zinc ion binding"/>
    <property type="evidence" value="ECO:0007669"/>
    <property type="project" value="UniProtKB-KW"/>
</dbReference>
<dbReference type="SMART" id="SM00399">
    <property type="entry name" value="ZnF_C4"/>
    <property type="match status" value="1"/>
</dbReference>
<protein>
    <recommendedName>
        <fullName evidence="9">Nuclear receptor domain-containing protein</fullName>
    </recommendedName>
</protein>
<dbReference type="EMBL" id="KB096023">
    <property type="protein sequence ID" value="ESO08931.1"/>
    <property type="molecule type" value="Genomic_DNA"/>
</dbReference>
<proteinExistence type="predicted"/>
<evidence type="ECO:0000259" key="9">
    <source>
        <dbReference type="PROSITE" id="PS51030"/>
    </source>
</evidence>
<keyword evidence="3" id="KW-0862">Zinc</keyword>
<evidence type="ECO:0000313" key="11">
    <source>
        <dbReference type="EnsemblMetazoa" id="HelroP146499"/>
    </source>
</evidence>
<keyword evidence="12" id="KW-1185">Reference proteome</keyword>
<sequence length="66" mass="7542">CKVCGDFASGNYFGALVCIPCKTFYLRYSHGRFTFECKGNQNCEITVTTRIQCKYCRFMKCKAVGM</sequence>
<reference evidence="12" key="1">
    <citation type="submission" date="2012-12" db="EMBL/GenBank/DDBJ databases">
        <authorList>
            <person name="Hellsten U."/>
            <person name="Grimwood J."/>
            <person name="Chapman J.A."/>
            <person name="Shapiro H."/>
            <person name="Aerts A."/>
            <person name="Otillar R.P."/>
            <person name="Terry A.Y."/>
            <person name="Boore J.L."/>
            <person name="Simakov O."/>
            <person name="Marletaz F."/>
            <person name="Cho S.-J."/>
            <person name="Edsinger-Gonzales E."/>
            <person name="Havlak P."/>
            <person name="Kuo D.-H."/>
            <person name="Larsson T."/>
            <person name="Lv J."/>
            <person name="Arendt D."/>
            <person name="Savage R."/>
            <person name="Osoegawa K."/>
            <person name="de Jong P."/>
            <person name="Lindberg D.R."/>
            <person name="Seaver E.C."/>
            <person name="Weisblat D.A."/>
            <person name="Putnam N.H."/>
            <person name="Grigoriev I.V."/>
            <person name="Rokhsar D.S."/>
        </authorList>
    </citation>
    <scope>NUCLEOTIDE SEQUENCE</scope>
</reference>
<dbReference type="Proteomes" id="UP000015101">
    <property type="component" value="Unassembled WGS sequence"/>
</dbReference>
<dbReference type="RefSeq" id="XP_009012953.1">
    <property type="nucleotide sequence ID" value="XM_009014705.1"/>
</dbReference>
<dbReference type="InterPro" id="IPR013088">
    <property type="entry name" value="Znf_NHR/GATA"/>
</dbReference>
<accession>T1EJS6</accession>
<dbReference type="GO" id="GO:0043565">
    <property type="term" value="F:sequence-specific DNA binding"/>
    <property type="evidence" value="ECO:0007669"/>
    <property type="project" value="InterPro"/>
</dbReference>
<organism evidence="11 12">
    <name type="scientific">Helobdella robusta</name>
    <name type="common">Californian leech</name>
    <dbReference type="NCBI Taxonomy" id="6412"/>
    <lineage>
        <taxon>Eukaryota</taxon>
        <taxon>Metazoa</taxon>
        <taxon>Spiralia</taxon>
        <taxon>Lophotrochozoa</taxon>
        <taxon>Annelida</taxon>
        <taxon>Clitellata</taxon>
        <taxon>Hirudinea</taxon>
        <taxon>Rhynchobdellida</taxon>
        <taxon>Glossiphoniidae</taxon>
        <taxon>Helobdella</taxon>
    </lineage>
</organism>
<evidence type="ECO:0000256" key="3">
    <source>
        <dbReference type="ARBA" id="ARBA00022833"/>
    </source>
</evidence>
<dbReference type="GeneID" id="20196826"/>
<evidence type="ECO:0000256" key="2">
    <source>
        <dbReference type="ARBA" id="ARBA00022771"/>
    </source>
</evidence>
<evidence type="ECO:0000256" key="1">
    <source>
        <dbReference type="ARBA" id="ARBA00022723"/>
    </source>
</evidence>
<feature type="domain" description="Nuclear receptor" evidence="9">
    <location>
        <begin position="1"/>
        <end position="66"/>
    </location>
</feature>
<reference evidence="11" key="3">
    <citation type="submission" date="2015-06" db="UniProtKB">
        <authorList>
            <consortium name="EnsemblMetazoa"/>
        </authorList>
    </citation>
    <scope>IDENTIFICATION</scope>
</reference>
<dbReference type="InterPro" id="IPR001628">
    <property type="entry name" value="Znf_hrmn_rcpt"/>
</dbReference>
<dbReference type="HOGENOM" id="CLU_122099_3_0_1"/>
<evidence type="ECO:0000256" key="4">
    <source>
        <dbReference type="ARBA" id="ARBA00023015"/>
    </source>
</evidence>
<dbReference type="PANTHER" id="PTHR24082:SF473">
    <property type="entry name" value="ECDYSONE-INDUCED PROTEIN 75B, ISOFORM B"/>
    <property type="match status" value="1"/>
</dbReference>
<dbReference type="PANTHER" id="PTHR24082">
    <property type="entry name" value="NUCLEAR HORMONE RECEPTOR"/>
    <property type="match status" value="1"/>
</dbReference>
<dbReference type="AlphaFoldDB" id="T1EJS6"/>
<dbReference type="Gene3D" id="3.30.50.10">
    <property type="entry name" value="Erythroid Transcription Factor GATA-1, subunit A"/>
    <property type="match status" value="1"/>
</dbReference>
<dbReference type="PRINTS" id="PR00047">
    <property type="entry name" value="STROIDFINGER"/>
</dbReference>
<keyword evidence="4" id="KW-0805">Transcription regulation</keyword>
<evidence type="ECO:0000313" key="12">
    <source>
        <dbReference type="Proteomes" id="UP000015101"/>
    </source>
</evidence>
<dbReference type="Pfam" id="PF00105">
    <property type="entry name" value="zf-C4"/>
    <property type="match status" value="1"/>
</dbReference>
<dbReference type="EnsemblMetazoa" id="HelroT146499">
    <property type="protein sequence ID" value="HelroP146499"/>
    <property type="gene ID" value="HelroG146499"/>
</dbReference>
<keyword evidence="2" id="KW-0863">Zinc-finger</keyword>
<dbReference type="CTD" id="20196826"/>
<gene>
    <name evidence="11" type="primary">20196826</name>
    <name evidence="10" type="ORF">HELRODRAFT_146499</name>
</gene>
<dbReference type="STRING" id="6412.T1EJS6"/>
<evidence type="ECO:0000313" key="10">
    <source>
        <dbReference type="EMBL" id="ESO08931.1"/>
    </source>
</evidence>
<dbReference type="KEGG" id="hro:HELRODRAFT_146499"/>
<keyword evidence="8" id="KW-0539">Nucleus</keyword>
<keyword evidence="6" id="KW-0804">Transcription</keyword>
<evidence type="ECO:0000256" key="6">
    <source>
        <dbReference type="ARBA" id="ARBA00023163"/>
    </source>
</evidence>
<evidence type="ECO:0000256" key="5">
    <source>
        <dbReference type="ARBA" id="ARBA00023125"/>
    </source>
</evidence>
<reference evidence="10 12" key="2">
    <citation type="journal article" date="2013" name="Nature">
        <title>Insights into bilaterian evolution from three spiralian genomes.</title>
        <authorList>
            <person name="Simakov O."/>
            <person name="Marletaz F."/>
            <person name="Cho S.J."/>
            <person name="Edsinger-Gonzales E."/>
            <person name="Havlak P."/>
            <person name="Hellsten U."/>
            <person name="Kuo D.H."/>
            <person name="Larsson T."/>
            <person name="Lv J."/>
            <person name="Arendt D."/>
            <person name="Savage R."/>
            <person name="Osoegawa K."/>
            <person name="de Jong P."/>
            <person name="Grimwood J."/>
            <person name="Chapman J.A."/>
            <person name="Shapiro H."/>
            <person name="Aerts A."/>
            <person name="Otillar R.P."/>
            <person name="Terry A.Y."/>
            <person name="Boore J.L."/>
            <person name="Grigoriev I.V."/>
            <person name="Lindberg D.R."/>
            <person name="Seaver E.C."/>
            <person name="Weisblat D.A."/>
            <person name="Putnam N.H."/>
            <person name="Rokhsar D.S."/>
        </authorList>
    </citation>
    <scope>NUCLEOTIDE SEQUENCE</scope>
</reference>
<dbReference type="GO" id="GO:0003700">
    <property type="term" value="F:DNA-binding transcription factor activity"/>
    <property type="evidence" value="ECO:0007669"/>
    <property type="project" value="InterPro"/>
</dbReference>
<keyword evidence="1" id="KW-0479">Metal-binding</keyword>
<dbReference type="OrthoDB" id="6159439at2759"/>
<name>T1EJS6_HELRO</name>
<dbReference type="EMBL" id="AMQM01003116">
    <property type="status" value="NOT_ANNOTATED_CDS"/>
    <property type="molecule type" value="Genomic_DNA"/>
</dbReference>
<keyword evidence="5" id="KW-0238">DNA-binding</keyword>
<keyword evidence="7" id="KW-0675">Receptor</keyword>
<evidence type="ECO:0000256" key="7">
    <source>
        <dbReference type="ARBA" id="ARBA00023170"/>
    </source>
</evidence>
<dbReference type="PROSITE" id="PS51030">
    <property type="entry name" value="NUCLEAR_REC_DBD_2"/>
    <property type="match status" value="1"/>
</dbReference>
<dbReference type="EMBL" id="AMQM01003115">
    <property type="status" value="NOT_ANNOTATED_CDS"/>
    <property type="molecule type" value="Genomic_DNA"/>
</dbReference>